<dbReference type="eggNOG" id="COG0451">
    <property type="taxonomic scope" value="Bacteria"/>
</dbReference>
<gene>
    <name evidence="2" type="ORF">SALB_07582</name>
</gene>
<comment type="caution">
    <text evidence="2">The sequence shown here is derived from an EMBL/GenBank/DDBJ whole genome shotgun (WGS) entry which is preliminary data.</text>
</comment>
<dbReference type="InterPro" id="IPR001509">
    <property type="entry name" value="Epimerase_deHydtase"/>
</dbReference>
<reference evidence="2 3" key="1">
    <citation type="journal article" date="2019" name="Microbiol. Resour. Announc.">
        <title>Draft Genome Sequence of the Most Traditional epsilon-Poly-l-Lysine Producer, Streptomyces albulus NBRC14147.</title>
        <authorList>
            <person name="Yamanaka K."/>
            <person name="Hamano Y."/>
        </authorList>
    </citation>
    <scope>NUCLEOTIDE SEQUENCE [LARGE SCALE GENOMIC DNA]</scope>
    <source>
        <strain evidence="2 3">NBRC 14147</strain>
    </source>
</reference>
<dbReference type="PANTHER" id="PTHR43000">
    <property type="entry name" value="DTDP-D-GLUCOSE 4,6-DEHYDRATASE-RELATED"/>
    <property type="match status" value="1"/>
</dbReference>
<dbReference type="AlphaFoldDB" id="A0A059W6E0"/>
<comment type="similarity">
    <text evidence="1">Belongs to the NAD(P)-dependent epimerase/dehydratase family.</text>
</comment>
<dbReference type="STRING" id="68570.DC74_6615"/>
<name>A0A059W6E0_STRNR</name>
<proteinExistence type="inferred from homology"/>
<dbReference type="Proteomes" id="UP000288351">
    <property type="component" value="Unassembled WGS sequence"/>
</dbReference>
<accession>A0A059W6E0</accession>
<evidence type="ECO:0000313" key="2">
    <source>
        <dbReference type="EMBL" id="GCB94781.1"/>
    </source>
</evidence>
<dbReference type="Pfam" id="PF01370">
    <property type="entry name" value="Epimerase"/>
    <property type="match status" value="1"/>
</dbReference>
<evidence type="ECO:0000313" key="3">
    <source>
        <dbReference type="Proteomes" id="UP000288351"/>
    </source>
</evidence>
<dbReference type="InterPro" id="IPR036291">
    <property type="entry name" value="NAD(P)-bd_dom_sf"/>
</dbReference>
<dbReference type="SUPFAM" id="SSF51735">
    <property type="entry name" value="NAD(P)-binding Rossmann-fold domains"/>
    <property type="match status" value="1"/>
</dbReference>
<dbReference type="RefSeq" id="WP_020930012.1">
    <property type="nucleotide sequence ID" value="NZ_BHXC01000007.1"/>
</dbReference>
<dbReference type="PROSITE" id="PS51257">
    <property type="entry name" value="PROKAR_LIPOPROTEIN"/>
    <property type="match status" value="1"/>
</dbReference>
<organism evidence="2 3">
    <name type="scientific">Streptomyces noursei</name>
    <name type="common">Streptomyces albulus</name>
    <dbReference type="NCBI Taxonomy" id="1971"/>
    <lineage>
        <taxon>Bacteria</taxon>
        <taxon>Bacillati</taxon>
        <taxon>Actinomycetota</taxon>
        <taxon>Actinomycetes</taxon>
        <taxon>Kitasatosporales</taxon>
        <taxon>Streptomycetaceae</taxon>
        <taxon>Streptomyces</taxon>
    </lineage>
</organism>
<dbReference type="EMBL" id="BHXC01000007">
    <property type="protein sequence ID" value="GCB94781.1"/>
    <property type="molecule type" value="Genomic_DNA"/>
</dbReference>
<dbReference type="CDD" id="cd08946">
    <property type="entry name" value="SDR_e"/>
    <property type="match status" value="1"/>
</dbReference>
<dbReference type="Gene3D" id="3.40.50.720">
    <property type="entry name" value="NAD(P)-binding Rossmann-like Domain"/>
    <property type="match status" value="1"/>
</dbReference>
<evidence type="ECO:0000256" key="1">
    <source>
        <dbReference type="ARBA" id="ARBA00007637"/>
    </source>
</evidence>
<sequence length="331" mass="34655">MQNRSPAPPPDPDAPGVVVLGGSGCIGRHVCAAFARHGYRVTVVARTPAPHVAAHAFQSLDLLTAPADALTRLLTDTGAQVVVNATDMAGATDVTSAADGGEQRAAELLAANAGLARTLTQALQQCPKPPRLVHLGTIHEYGPGQRGVPLDEDLTPRPTNAYARAKLAGSQAVLAAANTGVVDAAVLRLVNTVGPYPTPASFPGKLLPRMRAAALGGEPLTVDVAAAVRDWVDVRDVAEAAVQAARRPLPQRVFNIGSGVAVPMRELVTHLLVAAGLPLTALNDDHGPVRSLGADWVQADIRRARTLLHWQPRIPLHQTCKDLWDAGQTSR</sequence>
<protein>
    <submittedName>
        <fullName evidence="2">Reductase</fullName>
    </submittedName>
</protein>